<evidence type="ECO:0000313" key="2">
    <source>
        <dbReference type="Proteomes" id="UP000008553"/>
    </source>
</evidence>
<sequence length="18" mass="2170">PFHINDNAPLRLQIFNFI</sequence>
<keyword evidence="2" id="KW-1185">Reference proteome</keyword>
<dbReference type="Proteomes" id="UP000008553">
    <property type="component" value="Unassembled WGS sequence"/>
</dbReference>
<dbReference type="PaxDb" id="73239-Q7RSP9"/>
<gene>
    <name evidence="1" type="ORF">PY00306</name>
</gene>
<name>Q7RSP9_PLAYO</name>
<reference evidence="1 2" key="1">
    <citation type="journal article" date="2002" name="Nature">
        <title>Genome sequence and comparative analysis of the model rodent malaria parasite Plasmodium yoelii yoelii.</title>
        <authorList>
            <person name="Carlton J.M."/>
            <person name="Angiuoli S.V."/>
            <person name="Suh B.B."/>
            <person name="Kooij T.W."/>
            <person name="Pertea M."/>
            <person name="Silva J.C."/>
            <person name="Ermolaeva M.D."/>
            <person name="Allen J.E."/>
            <person name="Selengut J.D."/>
            <person name="Koo H.L."/>
            <person name="Peterson J.D."/>
            <person name="Pop M."/>
            <person name="Kosack D.S."/>
            <person name="Shumway M.F."/>
            <person name="Bidwell S.L."/>
            <person name="Shallom S.J."/>
            <person name="van Aken S.E."/>
            <person name="Riedmuller S.B."/>
            <person name="Feldblyum T.V."/>
            <person name="Cho J.K."/>
            <person name="Quackenbush J."/>
            <person name="Sedegah M."/>
            <person name="Shoaibi A."/>
            <person name="Cummings L.M."/>
            <person name="Florens L."/>
            <person name="Yates J.R."/>
            <person name="Raine J.D."/>
            <person name="Sinden R.E."/>
            <person name="Harris M.A."/>
            <person name="Cunningham D.A."/>
            <person name="Preiser P.R."/>
            <person name="Bergman L.W."/>
            <person name="Vaidya A.B."/>
            <person name="van Lin L.H."/>
            <person name="Janse C.J."/>
            <person name="Waters A.P."/>
            <person name="Smith H.O."/>
            <person name="White O.R."/>
            <person name="Salzberg S.L."/>
            <person name="Venter J.C."/>
            <person name="Fraser C.M."/>
            <person name="Hoffman S.L."/>
            <person name="Gardner M.J."/>
            <person name="Carucci D.J."/>
        </authorList>
    </citation>
    <scope>NUCLEOTIDE SEQUENCE [LARGE SCALE GENOMIC DNA]</scope>
    <source>
        <strain evidence="1 2">17XNL</strain>
    </source>
</reference>
<dbReference type="EMBL" id="AABL01000086">
    <property type="protein sequence ID" value="EAA22587.1"/>
    <property type="molecule type" value="Genomic_DNA"/>
</dbReference>
<proteinExistence type="predicted"/>
<evidence type="ECO:0000313" key="1">
    <source>
        <dbReference type="EMBL" id="EAA22587.1"/>
    </source>
</evidence>
<protein>
    <submittedName>
        <fullName evidence="1">Uncharacterized protein</fullName>
    </submittedName>
</protein>
<comment type="caution">
    <text evidence="1">The sequence shown here is derived from an EMBL/GenBank/DDBJ whole genome shotgun (WGS) entry which is preliminary data.</text>
</comment>
<dbReference type="AlphaFoldDB" id="Q7RSP9"/>
<accession>Q7RSP9</accession>
<organism evidence="1 2">
    <name type="scientific">Plasmodium yoelii yoelii</name>
    <dbReference type="NCBI Taxonomy" id="73239"/>
    <lineage>
        <taxon>Eukaryota</taxon>
        <taxon>Sar</taxon>
        <taxon>Alveolata</taxon>
        <taxon>Apicomplexa</taxon>
        <taxon>Aconoidasida</taxon>
        <taxon>Haemosporida</taxon>
        <taxon>Plasmodiidae</taxon>
        <taxon>Plasmodium</taxon>
        <taxon>Plasmodium (Vinckeia)</taxon>
    </lineage>
</organism>
<feature type="non-terminal residue" evidence="1">
    <location>
        <position position="1"/>
    </location>
</feature>
<dbReference type="InParanoid" id="Q7RSP9"/>